<evidence type="ECO:0000256" key="1">
    <source>
        <dbReference type="SAM" id="SignalP"/>
    </source>
</evidence>
<dbReference type="Proteomes" id="UP000553034">
    <property type="component" value="Unassembled WGS sequence"/>
</dbReference>
<evidence type="ECO:0000313" key="2">
    <source>
        <dbReference type="EMBL" id="MBB4119290.1"/>
    </source>
</evidence>
<keyword evidence="3" id="KW-1185">Reference proteome</keyword>
<evidence type="ECO:0008006" key="4">
    <source>
        <dbReference type="Google" id="ProtNLM"/>
    </source>
</evidence>
<comment type="caution">
    <text evidence="2">The sequence shown here is derived from an EMBL/GenBank/DDBJ whole genome shotgun (WGS) entry which is preliminary data.</text>
</comment>
<evidence type="ECO:0000313" key="3">
    <source>
        <dbReference type="Proteomes" id="UP000553034"/>
    </source>
</evidence>
<dbReference type="EMBL" id="JACIFO010000006">
    <property type="protein sequence ID" value="MBB4119290.1"/>
    <property type="molecule type" value="Genomic_DNA"/>
</dbReference>
<dbReference type="RefSeq" id="WP_183477648.1">
    <property type="nucleotide sequence ID" value="NZ_JACIFO010000006.1"/>
</dbReference>
<dbReference type="Pfam" id="PF14092">
    <property type="entry name" value="DUF4270"/>
    <property type="match status" value="1"/>
</dbReference>
<gene>
    <name evidence="2" type="ORF">GGR32_001588</name>
</gene>
<feature type="signal peptide" evidence="1">
    <location>
        <begin position="1"/>
        <end position="22"/>
    </location>
</feature>
<organism evidence="2 3">
    <name type="scientific">Mesonia hippocampi</name>
    <dbReference type="NCBI Taxonomy" id="1628250"/>
    <lineage>
        <taxon>Bacteria</taxon>
        <taxon>Pseudomonadati</taxon>
        <taxon>Bacteroidota</taxon>
        <taxon>Flavobacteriia</taxon>
        <taxon>Flavobacteriales</taxon>
        <taxon>Flavobacteriaceae</taxon>
        <taxon>Mesonia</taxon>
    </lineage>
</organism>
<dbReference type="AlphaFoldDB" id="A0A840EQQ1"/>
<dbReference type="PROSITE" id="PS51257">
    <property type="entry name" value="PROKAR_LIPOPROTEIN"/>
    <property type="match status" value="1"/>
</dbReference>
<proteinExistence type="predicted"/>
<reference evidence="2 3" key="1">
    <citation type="submission" date="2020-08" db="EMBL/GenBank/DDBJ databases">
        <title>Genomic Encyclopedia of Type Strains, Phase IV (KMG-IV): sequencing the most valuable type-strain genomes for metagenomic binning, comparative biology and taxonomic classification.</title>
        <authorList>
            <person name="Goeker M."/>
        </authorList>
    </citation>
    <scope>NUCLEOTIDE SEQUENCE [LARGE SCALE GENOMIC DNA]</scope>
    <source>
        <strain evidence="2 3">DSM 29568</strain>
    </source>
</reference>
<name>A0A840EQQ1_9FLAO</name>
<feature type="chain" id="PRO_5033004333" description="DUF4270 domain-containing protein" evidence="1">
    <location>
        <begin position="23"/>
        <end position="511"/>
    </location>
</feature>
<keyword evidence="1" id="KW-0732">Signal</keyword>
<accession>A0A840EQQ1</accession>
<sequence length="511" mass="57542">MNLKSKMLKAISLSVVILSFFACENDVSEIGSGMVDNNNFNNLLYSETSISAISKKIEKVQTNGQSSLNMGVYKDPVFGVTKTDFISQLTLSKTNPSFGDEPIVDSVVLTLPYFSTPTGIDDNGENVYKLDSVYKFGLGQINFSVYRTNYFLRSEDPDNDFKPQVYYSNQYDLFNQQKESQPLAQVTNFTPSAVRKVIYQIKEGELDTVSKTPRLRVHLSKEYFQQHIIEKEGSNELLSNDNFQNYFRGIHIQAEKLTSNDGVLSLFDLSSEDAGITIYYNVETKPAGGAPQNSDDKYLKSFQMKFSGNMFNVENTEEQSIPQDDKLYLKGGQGAMAIIDVFQDEEELANLRSKDWLINEANLTFYVDESQVAADEATQPKRLFLYDVNNNAVLYDYSMDPTANKAFPIASRIIHLEPLSKTKEGLRKYKLRLTAYVNDILKKDSTNTKLGLVVSQNVNVSTMSEVALEGNEEAIKIPSATVLSRQGTVLYGTEASEEKRLKLDIYYTEAK</sequence>
<dbReference type="InterPro" id="IPR025366">
    <property type="entry name" value="DUF4270"/>
</dbReference>
<protein>
    <recommendedName>
        <fullName evidence="4">DUF4270 domain-containing protein</fullName>
    </recommendedName>
</protein>